<dbReference type="KEGG" id="kuy:FY550_07880"/>
<keyword evidence="2" id="KW-1185">Reference proteome</keyword>
<organism evidence="1 2">
    <name type="scientific">Kushneria phosphatilytica</name>
    <dbReference type="NCBI Taxonomy" id="657387"/>
    <lineage>
        <taxon>Bacteria</taxon>
        <taxon>Pseudomonadati</taxon>
        <taxon>Pseudomonadota</taxon>
        <taxon>Gammaproteobacteria</taxon>
        <taxon>Oceanospirillales</taxon>
        <taxon>Halomonadaceae</taxon>
        <taxon>Kushneria</taxon>
    </lineage>
</organism>
<name>A0A1S1NYF4_9GAMM</name>
<reference evidence="1 2" key="1">
    <citation type="submission" date="2019-08" db="EMBL/GenBank/DDBJ databases">
        <title>Complete genome sequence of Kushneria sp. YCWA18, a halophilic phosphate-solubilizing bacterium isolated from Daqiao saltern in China.</title>
        <authorList>
            <person name="Du G.-X."/>
            <person name="Qu L.-Y."/>
        </authorList>
    </citation>
    <scope>NUCLEOTIDE SEQUENCE [LARGE SCALE GENOMIC DNA]</scope>
    <source>
        <strain evidence="1 2">YCWA18</strain>
    </source>
</reference>
<dbReference type="EMBL" id="CP043420">
    <property type="protein sequence ID" value="QEL11056.1"/>
    <property type="molecule type" value="Genomic_DNA"/>
</dbReference>
<dbReference type="STRING" id="657387.BH688_04125"/>
<sequence>MSGMSLKCGLILAAGSMIALSGCAGSSTQTEQNNEPTAAITAPQHQQYRNTSEGYTLTYPQQWQNDVIERDSAEWMGQTLSAENVAMFYYKDYASDGTPQPLVALAVYTQAQWDQLKSQSQPLPPIMARKDDRILAAYIASANPYDPTSSNGQAFARKVPTPDQLSSAISW</sequence>
<dbReference type="PROSITE" id="PS51257">
    <property type="entry name" value="PROKAR_LIPOPROTEIN"/>
    <property type="match status" value="1"/>
</dbReference>
<evidence type="ECO:0000313" key="1">
    <source>
        <dbReference type="EMBL" id="QEL11056.1"/>
    </source>
</evidence>
<dbReference type="RefSeq" id="WP_070977420.1">
    <property type="nucleotide sequence ID" value="NZ_CP043420.1"/>
</dbReference>
<proteinExistence type="predicted"/>
<dbReference type="AlphaFoldDB" id="A0A1S1NYF4"/>
<accession>A0A1S1NYF4</accession>
<evidence type="ECO:0000313" key="2">
    <source>
        <dbReference type="Proteomes" id="UP000322553"/>
    </source>
</evidence>
<dbReference type="OrthoDB" id="6183009at2"/>
<protein>
    <submittedName>
        <fullName evidence="1">Uncharacterized protein</fullName>
    </submittedName>
</protein>
<gene>
    <name evidence="1" type="ORF">FY550_07880</name>
</gene>
<dbReference type="Proteomes" id="UP000322553">
    <property type="component" value="Chromosome"/>
</dbReference>